<dbReference type="HOGENOM" id="CLU_133146_0_1_10"/>
<organism evidence="2 3">
    <name type="scientific">Owenweeksia hongkongensis (strain DSM 17368 / CIP 108786 / JCM 12287 / NRRL B-23963 / UST20020801)</name>
    <dbReference type="NCBI Taxonomy" id="926562"/>
    <lineage>
        <taxon>Bacteria</taxon>
        <taxon>Pseudomonadati</taxon>
        <taxon>Bacteroidota</taxon>
        <taxon>Flavobacteriia</taxon>
        <taxon>Flavobacteriales</taxon>
        <taxon>Owenweeksiaceae</taxon>
        <taxon>Owenweeksia</taxon>
    </lineage>
</organism>
<dbReference type="STRING" id="926562.Oweho_2791"/>
<dbReference type="PATRIC" id="fig|926562.3.peg.2807"/>
<accession>G8R085</accession>
<dbReference type="AlphaFoldDB" id="G8R085"/>
<sequence>MNILPKGSKLYSIFKYKCPRCHQGDVFKSKSSYNLPKMFDMHEQCSNCELRYEFEPGFFYGAMYVSYGLTVALGVATYVLMQMFFEASVAQIILVLIAVLIVGSPLVLRLSRIIWMNLFIKYEPEKRGVNK</sequence>
<dbReference type="RefSeq" id="WP_014203100.1">
    <property type="nucleotide sequence ID" value="NC_016599.1"/>
</dbReference>
<name>G8R085_OWEHD</name>
<gene>
    <name evidence="2" type="ordered locus">Oweho_2791</name>
</gene>
<evidence type="ECO:0000313" key="2">
    <source>
        <dbReference type="EMBL" id="AEV33751.1"/>
    </source>
</evidence>
<protein>
    <recommendedName>
        <fullName evidence="4">DUF983 domain-containing protein</fullName>
    </recommendedName>
</protein>
<reference evidence="2 3" key="1">
    <citation type="journal article" date="2012" name="Stand. Genomic Sci.">
        <title>Genome sequence of the orange-pigmented seawater bacterium Owenweeksia hongkongensis type strain (UST20020801(T)).</title>
        <authorList>
            <person name="Riedel T."/>
            <person name="Held B."/>
            <person name="Nolan M."/>
            <person name="Lucas S."/>
            <person name="Lapidus A."/>
            <person name="Tice H."/>
            <person name="Del Rio T.G."/>
            <person name="Cheng J.F."/>
            <person name="Han C."/>
            <person name="Tapia R."/>
            <person name="Goodwin L.A."/>
            <person name="Pitluck S."/>
            <person name="Liolios K."/>
            <person name="Mavromatis K."/>
            <person name="Pagani I."/>
            <person name="Ivanova N."/>
            <person name="Mikhailova N."/>
            <person name="Pati A."/>
            <person name="Chen A."/>
            <person name="Palaniappan K."/>
            <person name="Rohde M."/>
            <person name="Tindall B.J."/>
            <person name="Detter J.C."/>
            <person name="Goker M."/>
            <person name="Woyke T."/>
            <person name="Bristow J."/>
            <person name="Eisen J.A."/>
            <person name="Markowitz V."/>
            <person name="Hugenholtz P."/>
            <person name="Klenk H.P."/>
            <person name="Kyrpides N.C."/>
        </authorList>
    </citation>
    <scope>NUCLEOTIDE SEQUENCE</scope>
    <source>
        <strain evidence="3">DSM 17368 / JCM 12287 / NRRL B-23963</strain>
    </source>
</reference>
<dbReference type="Pfam" id="PF06170">
    <property type="entry name" value="DUF983"/>
    <property type="match status" value="1"/>
</dbReference>
<dbReference type="EMBL" id="CP003156">
    <property type="protein sequence ID" value="AEV33751.1"/>
    <property type="molecule type" value="Genomic_DNA"/>
</dbReference>
<evidence type="ECO:0000313" key="3">
    <source>
        <dbReference type="Proteomes" id="UP000005631"/>
    </source>
</evidence>
<dbReference type="eggNOG" id="COG5349">
    <property type="taxonomic scope" value="Bacteria"/>
</dbReference>
<dbReference type="InterPro" id="IPR009325">
    <property type="entry name" value="DUF983"/>
</dbReference>
<proteinExistence type="predicted"/>
<feature type="transmembrane region" description="Helical" evidence="1">
    <location>
        <begin position="58"/>
        <end position="81"/>
    </location>
</feature>
<keyword evidence="1" id="KW-0472">Membrane</keyword>
<keyword evidence="1" id="KW-1133">Transmembrane helix</keyword>
<evidence type="ECO:0000256" key="1">
    <source>
        <dbReference type="SAM" id="Phobius"/>
    </source>
</evidence>
<evidence type="ECO:0008006" key="4">
    <source>
        <dbReference type="Google" id="ProtNLM"/>
    </source>
</evidence>
<keyword evidence="3" id="KW-1185">Reference proteome</keyword>
<keyword evidence="1" id="KW-0812">Transmembrane</keyword>
<dbReference type="Proteomes" id="UP000005631">
    <property type="component" value="Chromosome"/>
</dbReference>
<feature type="transmembrane region" description="Helical" evidence="1">
    <location>
        <begin position="87"/>
        <end position="108"/>
    </location>
</feature>
<dbReference type="KEGG" id="oho:Oweho_2791"/>